<proteinExistence type="inferred from homology"/>
<comment type="similarity">
    <text evidence="2">Belongs to the FliN/MopA/SpaO family.</text>
</comment>
<dbReference type="Pfam" id="PF01052">
    <property type="entry name" value="FliMN_C"/>
    <property type="match status" value="1"/>
</dbReference>
<dbReference type="NCBIfam" id="TIGR02480">
    <property type="entry name" value="fliN"/>
    <property type="match status" value="1"/>
</dbReference>
<keyword evidence="3" id="KW-1003">Cell membrane</keyword>
<organism evidence="10 11">
    <name type="scientific">Marinitoga aeolica</name>
    <dbReference type="NCBI Taxonomy" id="2809031"/>
    <lineage>
        <taxon>Bacteria</taxon>
        <taxon>Thermotogati</taxon>
        <taxon>Thermotogota</taxon>
        <taxon>Thermotogae</taxon>
        <taxon>Petrotogales</taxon>
        <taxon>Petrotogaceae</taxon>
        <taxon>Marinitoga</taxon>
    </lineage>
</organism>
<evidence type="ECO:0000256" key="5">
    <source>
        <dbReference type="ARBA" id="ARBA00022779"/>
    </source>
</evidence>
<keyword evidence="5" id="KW-0283">Flagellar rotation</keyword>
<feature type="region of interest" description="Disordered" evidence="7">
    <location>
        <begin position="17"/>
        <end position="40"/>
    </location>
</feature>
<dbReference type="InterPro" id="IPR051469">
    <property type="entry name" value="FliN/MopA/SpaO"/>
</dbReference>
<comment type="subcellular location">
    <subcellularLocation>
        <location evidence="1">Cell membrane</location>
        <topology evidence="1">Peripheral membrane protein</topology>
        <orientation evidence="1">Cytoplasmic side</orientation>
    </subcellularLocation>
</comment>
<sequence length="446" mass="49439">MSDEFLSQEELDALLQGLNQDETSQKKAEPSSSQNSSSQKNVDSIILDLVGEVGNIAMGAGATTLSTLLKRKVDISSPTPITLLKSEIKNQFSGKYLIISINYKDGLKGTNFFLFPANISSVIADLMMGGTGENVPETFDEISISALAEAINQMMGAAATSLSEFLNAKVDITPPQVEVLDFNDPSVSFPPELEGAAETIIGIKFKLKIQGLEEGEMWQFVPIDIANDIKDKVLAAQNVDIQQKPSQAQPQPQPQQQQPAQQMPMQQPMGYPQQMPMQQPMGYPQQMPMQQPMGYPQQMPMQQPMGYPQQMPMQQPMGYPQQMPVQQPMGYIPPEQQVNVQPKTFGNISGQPMEPTENVDLEKLQLLFDVPLNVSVELGRRKYSLRDILNFHQGSMIQLDKLAGEPVDIYVNGRLIARGEVVVIDENFGVRITEIVSLEERLRALK</sequence>
<dbReference type="Proteomes" id="UP001232493">
    <property type="component" value="Chromosome"/>
</dbReference>
<evidence type="ECO:0000259" key="9">
    <source>
        <dbReference type="Pfam" id="PF04509"/>
    </source>
</evidence>
<dbReference type="PANTHER" id="PTHR43484">
    <property type="match status" value="1"/>
</dbReference>
<keyword evidence="6" id="KW-0472">Membrane</keyword>
<keyword evidence="11" id="KW-1185">Reference proteome</keyword>
<dbReference type="PRINTS" id="PR00956">
    <property type="entry name" value="FLGMOTORFLIN"/>
</dbReference>
<evidence type="ECO:0000313" key="10">
    <source>
        <dbReference type="EMBL" id="WGS65235.1"/>
    </source>
</evidence>
<gene>
    <name evidence="10" type="primary">fliY</name>
    <name evidence="10" type="ORF">JRV97_01360</name>
</gene>
<dbReference type="Gene3D" id="3.40.1550.10">
    <property type="entry name" value="CheC-like"/>
    <property type="match status" value="1"/>
</dbReference>
<dbReference type="InterPro" id="IPR001172">
    <property type="entry name" value="FliN_T3SS_HrcQb"/>
</dbReference>
<dbReference type="InterPro" id="IPR036429">
    <property type="entry name" value="SpoA-like_sf"/>
</dbReference>
<feature type="domain" description="CheC-like protein" evidence="9">
    <location>
        <begin position="143"/>
        <end position="178"/>
    </location>
</feature>
<evidence type="ECO:0000256" key="7">
    <source>
        <dbReference type="SAM" id="MobiDB-lite"/>
    </source>
</evidence>
<dbReference type="SUPFAM" id="SSF101801">
    <property type="entry name" value="Surface presentation of antigens (SPOA)"/>
    <property type="match status" value="1"/>
</dbReference>
<keyword evidence="10" id="KW-0966">Cell projection</keyword>
<keyword evidence="4" id="KW-0145">Chemotaxis</keyword>
<dbReference type="NCBIfam" id="NF005995">
    <property type="entry name" value="PRK08119.1"/>
    <property type="match status" value="1"/>
</dbReference>
<dbReference type="PANTHER" id="PTHR43484:SF1">
    <property type="entry name" value="FLAGELLAR MOTOR SWITCH PROTEIN FLIN"/>
    <property type="match status" value="1"/>
</dbReference>
<feature type="region of interest" description="Disordered" evidence="7">
    <location>
        <begin position="242"/>
        <end position="272"/>
    </location>
</feature>
<dbReference type="InterPro" id="IPR028976">
    <property type="entry name" value="CheC-like_sf"/>
</dbReference>
<feature type="domain" description="CheC-like protein" evidence="9">
    <location>
        <begin position="46"/>
        <end position="79"/>
    </location>
</feature>
<reference evidence="10 11" key="1">
    <citation type="submission" date="2021-02" db="EMBL/GenBank/DDBJ databases">
        <title>Characterization of Marinitoga sp. nov. str. BP5-C20A.</title>
        <authorList>
            <person name="Erauso G."/>
            <person name="Postec A."/>
        </authorList>
    </citation>
    <scope>NUCLEOTIDE SEQUENCE [LARGE SCALE GENOMIC DNA]</scope>
    <source>
        <strain evidence="10 11">BP5-C20A</strain>
    </source>
</reference>
<dbReference type="EMBL" id="CP069362">
    <property type="protein sequence ID" value="WGS65235.1"/>
    <property type="molecule type" value="Genomic_DNA"/>
</dbReference>
<feature type="compositionally biased region" description="Low complexity" evidence="7">
    <location>
        <begin position="247"/>
        <end position="272"/>
    </location>
</feature>
<evidence type="ECO:0000256" key="6">
    <source>
        <dbReference type="ARBA" id="ARBA00023136"/>
    </source>
</evidence>
<evidence type="ECO:0000313" key="11">
    <source>
        <dbReference type="Proteomes" id="UP001232493"/>
    </source>
</evidence>
<dbReference type="InterPro" id="IPR012826">
    <property type="entry name" value="FliN"/>
</dbReference>
<dbReference type="InterPro" id="IPR007597">
    <property type="entry name" value="CheC"/>
</dbReference>
<keyword evidence="10" id="KW-0282">Flagellum</keyword>
<evidence type="ECO:0000256" key="2">
    <source>
        <dbReference type="ARBA" id="ARBA00009226"/>
    </source>
</evidence>
<evidence type="ECO:0000259" key="8">
    <source>
        <dbReference type="Pfam" id="PF01052"/>
    </source>
</evidence>
<accession>A0ABY8PRJ3</accession>
<protein>
    <submittedName>
        <fullName evidence="10">Flagellar motor switch phosphatase FliY</fullName>
    </submittedName>
</protein>
<dbReference type="Pfam" id="PF04509">
    <property type="entry name" value="CheC"/>
    <property type="match status" value="2"/>
</dbReference>
<evidence type="ECO:0000256" key="1">
    <source>
        <dbReference type="ARBA" id="ARBA00004413"/>
    </source>
</evidence>
<name>A0ABY8PRJ3_9BACT</name>
<dbReference type="SUPFAM" id="SSF103039">
    <property type="entry name" value="CheC-like"/>
    <property type="match status" value="1"/>
</dbReference>
<dbReference type="CDD" id="cd17907">
    <property type="entry name" value="FliY_FliN-Y"/>
    <property type="match status" value="1"/>
</dbReference>
<feature type="domain" description="Flagellar motor switch protein FliN-like C-terminal" evidence="8">
    <location>
        <begin position="366"/>
        <end position="436"/>
    </location>
</feature>
<evidence type="ECO:0000256" key="4">
    <source>
        <dbReference type="ARBA" id="ARBA00022500"/>
    </source>
</evidence>
<dbReference type="RefSeq" id="WP_280999547.1">
    <property type="nucleotide sequence ID" value="NZ_CP069362.1"/>
</dbReference>
<evidence type="ECO:0000256" key="3">
    <source>
        <dbReference type="ARBA" id="ARBA00022475"/>
    </source>
</evidence>
<dbReference type="InterPro" id="IPR001543">
    <property type="entry name" value="FliN-like_C"/>
</dbReference>
<keyword evidence="10" id="KW-0969">Cilium</keyword>
<dbReference type="Gene3D" id="2.30.330.10">
    <property type="entry name" value="SpoA-like"/>
    <property type="match status" value="1"/>
</dbReference>